<evidence type="ECO:0000259" key="1">
    <source>
        <dbReference type="PROSITE" id="PS50878"/>
    </source>
</evidence>
<dbReference type="Pfam" id="PF00078">
    <property type="entry name" value="RVT_1"/>
    <property type="match status" value="1"/>
</dbReference>
<sequence length="957" mass="110723">MINIVHLNIRSLRKNFNELLVLLQQCQYNVDIIILSEINIKSEELPLYSIKGYHLHATTRKNKKGGGIAIYTKEKINFSAEPIENTASELMYGKLKTGKELVHIFAIYRPPKTNRIRFLKELNIILKRIPPSEDILIIGDTNLNMLGDNHNSTITKYKNMMCERGLQCGIPTTEITREAVVDGRLETSCIDHVFAHMLTCKMSDHHMIGTSFTEVPSEYSSCYGVNKVKSVLNNQLVKDKLDEVNWSDLLSIKCPLVLYEKLSGIFGNIYEECKQDITVSSKRLSQPWVSKELGIMLERRDELFRIWKSTPTNMNKRLVYTRYRNKVNKCIDKEKNKYRQGEIIKCNGDFRKIWANINLWLGRTKGNIDNVILKYLGKTDSTYNICSKFSNVFTEEISKIKHKFNSKFLNRDSYTSQSNVSFRFRKVSACKVEKLIDDLQCNKAPGIDQIRVQDIKYVKCQISQILANFINMCAVKGVYPDTLKKSLIRPIYKQGSHLDYSNYRPIAILSVVNKIMEKVMMQQISEFLEHNKIISDTQHGFRKGRSTSTALAQFADDVNESLNSGMQVIALFIDFKKAFDTLDHDLLLRAMDECGIRGPVNQWFRSYLSNRTISTVIDGTRGSEAEVELGVPTGSVYGPVGYIMHVNSVSNVVENCKTYMYADDTCLLYSSKNLQTVIDKIQSDFENITKWAHDNGIIINLSKTKCVHIYSPYNKIARNTDKSDINILGHTYECLHNGKLTCKCNKIDFVDKYKYLGVYIDSHMSWKSHVNDVCNRLRTILGKFYLLSKILNRSTLYSVYYALADSLLNYGLSTYGRTFKTYLDQIKELQIRLLKYLVDKRTKNNCNNEYEKLFLLCKILPVHSKVNYCIAIEQYYCNDYKTLVVQNYFSRQKGKLYQPKHKNYYGQRIRKYLVPKIFNSIPLLKETKKLSKFVIKQKLKTIMLDLFKKELNDVGIL</sequence>
<dbReference type="InterPro" id="IPR000477">
    <property type="entry name" value="RT_dom"/>
</dbReference>
<dbReference type="InterPro" id="IPR005135">
    <property type="entry name" value="Endo/exonuclease/phosphatase"/>
</dbReference>
<dbReference type="Gene3D" id="3.60.10.10">
    <property type="entry name" value="Endonuclease/exonuclease/phosphatase"/>
    <property type="match status" value="1"/>
</dbReference>
<dbReference type="SUPFAM" id="SSF56219">
    <property type="entry name" value="DNase I-like"/>
    <property type="match status" value="1"/>
</dbReference>
<dbReference type="Pfam" id="PF03372">
    <property type="entry name" value="Exo_endo_phos"/>
    <property type="match status" value="1"/>
</dbReference>
<dbReference type="SUPFAM" id="SSF56672">
    <property type="entry name" value="DNA/RNA polymerases"/>
    <property type="match status" value="1"/>
</dbReference>
<comment type="caution">
    <text evidence="2">The sequence shown here is derived from an EMBL/GenBank/DDBJ whole genome shotgun (WGS) entry which is preliminary data.</text>
</comment>
<dbReference type="CDD" id="cd01650">
    <property type="entry name" value="RT_nLTR_like"/>
    <property type="match status" value="1"/>
</dbReference>
<evidence type="ECO:0000313" key="2">
    <source>
        <dbReference type="EMBL" id="KAG7311760.1"/>
    </source>
</evidence>
<accession>A0ABQ7R391</accession>
<organism evidence="2 3">
    <name type="scientific">Plutella xylostella</name>
    <name type="common">Diamondback moth</name>
    <name type="synonym">Plutella maculipennis</name>
    <dbReference type="NCBI Taxonomy" id="51655"/>
    <lineage>
        <taxon>Eukaryota</taxon>
        <taxon>Metazoa</taxon>
        <taxon>Ecdysozoa</taxon>
        <taxon>Arthropoda</taxon>
        <taxon>Hexapoda</taxon>
        <taxon>Insecta</taxon>
        <taxon>Pterygota</taxon>
        <taxon>Neoptera</taxon>
        <taxon>Endopterygota</taxon>
        <taxon>Lepidoptera</taxon>
        <taxon>Glossata</taxon>
        <taxon>Ditrysia</taxon>
        <taxon>Yponomeutoidea</taxon>
        <taxon>Plutellidae</taxon>
        <taxon>Plutella</taxon>
    </lineage>
</organism>
<proteinExistence type="predicted"/>
<reference evidence="2 3" key="1">
    <citation type="submission" date="2021-06" db="EMBL/GenBank/DDBJ databases">
        <title>A haploid diamondback moth (Plutella xylostella L.) genome assembly resolves 31 chromosomes and identifies a diamide resistance mutation.</title>
        <authorList>
            <person name="Ward C.M."/>
            <person name="Perry K.D."/>
            <person name="Baker G."/>
            <person name="Powis K."/>
            <person name="Heckel D.G."/>
            <person name="Baxter S.W."/>
        </authorList>
    </citation>
    <scope>NUCLEOTIDE SEQUENCE [LARGE SCALE GENOMIC DNA]</scope>
    <source>
        <strain evidence="2 3">LV</strain>
        <tissue evidence="2">Single pupa</tissue>
    </source>
</reference>
<name>A0ABQ7R391_PLUXY</name>
<dbReference type="InterPro" id="IPR043502">
    <property type="entry name" value="DNA/RNA_pol_sf"/>
</dbReference>
<gene>
    <name evidence="2" type="ORF">JYU34_002821</name>
</gene>
<dbReference type="Proteomes" id="UP000823941">
    <property type="component" value="Chromosome 4"/>
</dbReference>
<keyword evidence="3" id="KW-1185">Reference proteome</keyword>
<dbReference type="PROSITE" id="PS50878">
    <property type="entry name" value="RT_POL"/>
    <property type="match status" value="1"/>
</dbReference>
<dbReference type="PANTHER" id="PTHR33332">
    <property type="entry name" value="REVERSE TRANSCRIPTASE DOMAIN-CONTAINING PROTEIN"/>
    <property type="match status" value="1"/>
</dbReference>
<evidence type="ECO:0000313" key="3">
    <source>
        <dbReference type="Proteomes" id="UP000823941"/>
    </source>
</evidence>
<feature type="domain" description="Reverse transcriptase" evidence="1">
    <location>
        <begin position="472"/>
        <end position="732"/>
    </location>
</feature>
<dbReference type="InterPro" id="IPR036691">
    <property type="entry name" value="Endo/exonu/phosph_ase_sf"/>
</dbReference>
<dbReference type="EMBL" id="JAHIBW010000004">
    <property type="protein sequence ID" value="KAG7311760.1"/>
    <property type="molecule type" value="Genomic_DNA"/>
</dbReference>
<protein>
    <recommendedName>
        <fullName evidence="1">Reverse transcriptase domain-containing protein</fullName>
    </recommendedName>
</protein>